<keyword evidence="9 11" id="KW-0472">Membrane</keyword>
<dbReference type="EC" id="2.3.1.-" evidence="11"/>
<dbReference type="PANTHER" id="PTHR12317">
    <property type="entry name" value="DIACYLGLYCEROL O-ACYLTRANSFERASE"/>
    <property type="match status" value="1"/>
</dbReference>
<comment type="caution">
    <text evidence="11">Lacks conserved residue(s) required for the propagation of feature annotation.</text>
</comment>
<proteinExistence type="evidence at transcript level"/>
<dbReference type="GO" id="GO:0005789">
    <property type="term" value="C:endoplasmic reticulum membrane"/>
    <property type="evidence" value="ECO:0007669"/>
    <property type="project" value="UniProtKB-SubCell"/>
</dbReference>
<dbReference type="Pfam" id="PF03982">
    <property type="entry name" value="DAGAT"/>
    <property type="match status" value="1"/>
</dbReference>
<dbReference type="GO" id="GO:0019432">
    <property type="term" value="P:triglyceride biosynthetic process"/>
    <property type="evidence" value="ECO:0007669"/>
    <property type="project" value="TreeGrafter"/>
</dbReference>
<dbReference type="AlphaFoldDB" id="A0A411PNG1"/>
<name>A0A411PNG1_9CHLO</name>
<evidence type="ECO:0000256" key="1">
    <source>
        <dbReference type="ARBA" id="ARBA00004477"/>
    </source>
</evidence>
<evidence type="ECO:0000256" key="4">
    <source>
        <dbReference type="ARBA" id="ARBA00022679"/>
    </source>
</evidence>
<protein>
    <recommendedName>
        <fullName evidence="11">Acyltransferase</fullName>
        <ecNumber evidence="11">2.3.1.-</ecNumber>
    </recommendedName>
</protein>
<dbReference type="GO" id="GO:0004144">
    <property type="term" value="F:diacylglycerol O-acyltransferase activity"/>
    <property type="evidence" value="ECO:0007669"/>
    <property type="project" value="UniProtKB-ARBA"/>
</dbReference>
<accession>A0A411PNG1</accession>
<evidence type="ECO:0000256" key="3">
    <source>
        <dbReference type="ARBA" id="ARBA00022516"/>
    </source>
</evidence>
<keyword evidence="4 11" id="KW-0808">Transferase</keyword>
<organism evidence="12">
    <name type="scientific">Chromochloris zofingiensis</name>
    <dbReference type="NCBI Taxonomy" id="31302"/>
    <lineage>
        <taxon>Eukaryota</taxon>
        <taxon>Viridiplantae</taxon>
        <taxon>Chlorophyta</taxon>
        <taxon>core chlorophytes</taxon>
        <taxon>Chlorophyceae</taxon>
        <taxon>CS clade</taxon>
        <taxon>Sphaeropleales</taxon>
        <taxon>Chromochloridaceae</taxon>
        <taxon>Chromochloris</taxon>
    </lineage>
</organism>
<dbReference type="CDD" id="cd07987">
    <property type="entry name" value="LPLAT_MGAT-like"/>
    <property type="match status" value="1"/>
</dbReference>
<reference evidence="12" key="1">
    <citation type="submission" date="2018-06" db="EMBL/GenBank/DDBJ databases">
        <authorList>
            <person name="Mao X."/>
            <person name="Liu J."/>
            <person name="Chen F."/>
        </authorList>
    </citation>
    <scope>NUCLEOTIDE SEQUENCE</scope>
</reference>
<keyword evidence="3" id="KW-0444">Lipid biosynthesis</keyword>
<dbReference type="SUPFAM" id="SSF69593">
    <property type="entry name" value="Glycerol-3-phosphate (1)-acyltransferase"/>
    <property type="match status" value="1"/>
</dbReference>
<sequence length="316" mass="34970">MKDAVAAAALGCFVGAILLSTVLQLLAGAAVFLFPASIWTWMYVAFLAYLAFSPLGSTPTWAQAFIRFSCAASKDYFPTKVIVEDESTLQRDKAYVIGLEPHSSLPVAVPAVFGSESPLLPAALRGNCHGLASSVCFQFPLVRHLWWWLGLRPIDRHSMAALLRHGKSVVLVPGGVQECLYMQPGSELAFLRNRKGFVRMAMRHGAPIIPVFAFGQSNTFQWYRPGPPWVSEAFVAKLSRRIGMVPLLIMGRWGTPLPIQTPMTVVFGKPIPVPHTETPSDELVQEHLDKFITAMETLFHKYKAQAGFPDMQLFIR</sequence>
<keyword evidence="6 11" id="KW-0256">Endoplasmic reticulum</keyword>
<evidence type="ECO:0000256" key="10">
    <source>
        <dbReference type="ARBA" id="ARBA00023315"/>
    </source>
</evidence>
<dbReference type="EMBL" id="MH523424">
    <property type="protein sequence ID" value="QBG05558.1"/>
    <property type="molecule type" value="mRNA"/>
</dbReference>
<feature type="transmembrane region" description="Helical" evidence="11">
    <location>
        <begin position="38"/>
        <end position="57"/>
    </location>
</feature>
<evidence type="ECO:0000256" key="7">
    <source>
        <dbReference type="ARBA" id="ARBA00022989"/>
    </source>
</evidence>
<comment type="subcellular location">
    <subcellularLocation>
        <location evidence="1 11">Endoplasmic reticulum membrane</location>
        <topology evidence="1 11">Multi-pass membrane protein</topology>
    </subcellularLocation>
</comment>
<comment type="similarity">
    <text evidence="2 11">Belongs to the diacylglycerol acyltransferase family.</text>
</comment>
<evidence type="ECO:0000256" key="9">
    <source>
        <dbReference type="ARBA" id="ARBA00023136"/>
    </source>
</evidence>
<gene>
    <name evidence="12" type="primary">DGTT4</name>
</gene>
<keyword evidence="10 12" id="KW-0012">Acyltransferase</keyword>
<evidence type="ECO:0000256" key="2">
    <source>
        <dbReference type="ARBA" id="ARBA00005420"/>
    </source>
</evidence>
<evidence type="ECO:0000256" key="8">
    <source>
        <dbReference type="ARBA" id="ARBA00023098"/>
    </source>
</evidence>
<dbReference type="PANTHER" id="PTHR12317:SF63">
    <property type="entry name" value="DIACYLGLYCEROL O-ACYLTRANSFERASE 2"/>
    <property type="match status" value="1"/>
</dbReference>
<evidence type="ECO:0000313" key="12">
    <source>
        <dbReference type="EMBL" id="QBG05558.1"/>
    </source>
</evidence>
<evidence type="ECO:0000256" key="5">
    <source>
        <dbReference type="ARBA" id="ARBA00022692"/>
    </source>
</evidence>
<evidence type="ECO:0000256" key="6">
    <source>
        <dbReference type="ARBA" id="ARBA00022824"/>
    </source>
</evidence>
<keyword evidence="8" id="KW-0443">Lipid metabolism</keyword>
<evidence type="ECO:0000256" key="11">
    <source>
        <dbReference type="RuleBase" id="RU367023"/>
    </source>
</evidence>
<keyword evidence="5 11" id="KW-0812">Transmembrane</keyword>
<keyword evidence="7 11" id="KW-1133">Transmembrane helix</keyword>
<dbReference type="InterPro" id="IPR007130">
    <property type="entry name" value="DAGAT"/>
</dbReference>